<reference evidence="1" key="1">
    <citation type="journal article" date="2021" name="Proc. Natl. Acad. Sci. U.S.A.">
        <title>A Catalog of Tens of Thousands of Viruses from Human Metagenomes Reveals Hidden Associations with Chronic Diseases.</title>
        <authorList>
            <person name="Tisza M.J."/>
            <person name="Buck C.B."/>
        </authorList>
    </citation>
    <scope>NUCLEOTIDE SEQUENCE</scope>
    <source>
        <strain evidence="1">CtPYc18</strain>
    </source>
</reference>
<organism evidence="1">
    <name type="scientific">virus sp. ctPYc18</name>
    <dbReference type="NCBI Taxonomy" id="2828251"/>
    <lineage>
        <taxon>Viruses</taxon>
    </lineage>
</organism>
<dbReference type="EMBL" id="BK059092">
    <property type="protein sequence ID" value="DAE29019.1"/>
    <property type="molecule type" value="Genomic_DNA"/>
</dbReference>
<protein>
    <submittedName>
        <fullName evidence="1">Initiation-control protein YabA, DnaA, DnaN, Zinc finger.7A</fullName>
    </submittedName>
</protein>
<evidence type="ECO:0000313" key="1">
    <source>
        <dbReference type="EMBL" id="DAE29019.1"/>
    </source>
</evidence>
<proteinExistence type="predicted"/>
<accession>A0A8S5RD01</accession>
<name>A0A8S5RD01_9VIRU</name>
<sequence>MKKMEENKEVKEMGVDQLKSLVHQLSEQNRALFNENKQLRYSLEEISRSDFFKRLDYLFEVIEKDNKYLSTSFKEKCANEIEILMTQVEEEPAENTEEK</sequence>